<dbReference type="InterPro" id="IPR007844">
    <property type="entry name" value="AsmA"/>
</dbReference>
<dbReference type="Pfam" id="PF05170">
    <property type="entry name" value="AsmA"/>
    <property type="match status" value="2"/>
</dbReference>
<dbReference type="EMBL" id="JBHMEA010000016">
    <property type="protein sequence ID" value="MFB9231365.1"/>
    <property type="molecule type" value="Genomic_DNA"/>
</dbReference>
<proteinExistence type="predicted"/>
<dbReference type="Proteomes" id="UP001589683">
    <property type="component" value="Unassembled WGS sequence"/>
</dbReference>
<protein>
    <submittedName>
        <fullName evidence="3">AsmA family protein</fullName>
    </submittedName>
</protein>
<feature type="domain" description="AsmA" evidence="2">
    <location>
        <begin position="255"/>
        <end position="534"/>
    </location>
</feature>
<feature type="domain" description="AsmA" evidence="2">
    <location>
        <begin position="7"/>
        <end position="227"/>
    </location>
</feature>
<evidence type="ECO:0000313" key="3">
    <source>
        <dbReference type="EMBL" id="MFB9231365.1"/>
    </source>
</evidence>
<dbReference type="PANTHER" id="PTHR30441">
    <property type="entry name" value="DUF748 DOMAIN-CONTAINING PROTEIN"/>
    <property type="match status" value="1"/>
</dbReference>
<feature type="region of interest" description="Disordered" evidence="1">
    <location>
        <begin position="620"/>
        <end position="665"/>
    </location>
</feature>
<accession>A0ABV5JE11</accession>
<sequence>MRWIIRFILTLIVLVALLVGVLFIVPGERIAAIAAREFETATGRAMKIEGEVRASIYPKLGVRTGPIEIANADWSDAGPMLKAEGMRVGVDLMSLLSGNIKIDQVEAIAPDILLEVAKDGRANWEFELASETPAATDQAVPESAGGIPAFTLDHGLATGGSLRFLDHSGGTDIVLTEMDLDLRVPDFNGTSQIELSARMNGQVNQVSAEVSNFSTLLAGDIVGFEVTAKSGGSNIGLSGRGGYEPLTFDGQLDADLKDMAALFTTIGQTVPDVSEGLGQQASLSGKVTYTAEGTAHLRDGIIQLDQNTLNGEADLDLSGDRPKLNAQFTAEALDFSSLAASADGNSGSGSAGSGTGWSKDMIDASGFGLLDAQIAFRAASIDLGTLKLGTSRVLATLDRSRLVFEMREINAYRGLVTGSFVMNNRNGLSVGGDLSARGMAMQPMLIDLADYERLIGLADVDLQFLGVGNTVDAIMHSLSGQGAFSIGSGELLGLDLVGMLRNFDASYQGEGSKTIFDSINATFQIANGVLTNDDLVFLGPLVRATGAGQVGIGEQTLNYRVTPVALSNEDGTGGITVPVLITGTWADPKFRPDLQALIDQNLAEERAAIEARIEAERDEAEERLRQQAEERLGVTREEGESAEDALKRRLQEEATQGLRNLLGGN</sequence>
<evidence type="ECO:0000313" key="4">
    <source>
        <dbReference type="Proteomes" id="UP001589683"/>
    </source>
</evidence>
<gene>
    <name evidence="3" type="ORF">ACFFUT_06140</name>
</gene>
<comment type="caution">
    <text evidence="3">The sequence shown here is derived from an EMBL/GenBank/DDBJ whole genome shotgun (WGS) entry which is preliminary data.</text>
</comment>
<feature type="compositionally biased region" description="Basic and acidic residues" evidence="1">
    <location>
        <begin position="620"/>
        <end position="652"/>
    </location>
</feature>
<keyword evidence="4" id="KW-1185">Reference proteome</keyword>
<evidence type="ECO:0000259" key="2">
    <source>
        <dbReference type="Pfam" id="PF05170"/>
    </source>
</evidence>
<evidence type="ECO:0000256" key="1">
    <source>
        <dbReference type="SAM" id="MobiDB-lite"/>
    </source>
</evidence>
<dbReference type="InterPro" id="IPR052894">
    <property type="entry name" value="AsmA-related"/>
</dbReference>
<dbReference type="RefSeq" id="WP_213888837.1">
    <property type="nucleotide sequence ID" value="NZ_JAGFNU010000005.1"/>
</dbReference>
<dbReference type="PANTHER" id="PTHR30441:SF4">
    <property type="entry name" value="PROTEIN ASMA"/>
    <property type="match status" value="1"/>
</dbReference>
<reference evidence="3 4" key="1">
    <citation type="submission" date="2024-09" db="EMBL/GenBank/DDBJ databases">
        <authorList>
            <person name="Sun Q."/>
            <person name="Mori K."/>
        </authorList>
    </citation>
    <scope>NUCLEOTIDE SEQUENCE [LARGE SCALE GENOMIC DNA]</scope>
    <source>
        <strain evidence="3 4">CECT 8726</strain>
    </source>
</reference>
<organism evidence="3 4">
    <name type="scientific">Pseudohalocynthiibacter aestuariivivens</name>
    <dbReference type="NCBI Taxonomy" id="1591409"/>
    <lineage>
        <taxon>Bacteria</taxon>
        <taxon>Pseudomonadati</taxon>
        <taxon>Pseudomonadota</taxon>
        <taxon>Alphaproteobacteria</taxon>
        <taxon>Rhodobacterales</taxon>
        <taxon>Paracoccaceae</taxon>
        <taxon>Pseudohalocynthiibacter</taxon>
    </lineage>
</organism>
<name>A0ABV5JE11_9RHOB</name>